<accession>H7FSD7</accession>
<name>H7FSD7_FLAFP</name>
<comment type="caution">
    <text evidence="1">The sequence shown here is derived from an EMBL/GenBank/DDBJ whole genome shotgun (WGS) entry which is preliminary data.</text>
</comment>
<keyword evidence="2" id="KW-1185">Reference proteome</keyword>
<dbReference type="AlphaFoldDB" id="H7FSD7"/>
<dbReference type="Proteomes" id="UP000005566">
    <property type="component" value="Unassembled WGS sequence"/>
</dbReference>
<dbReference type="STRING" id="1086011.HJ01_02502"/>
<evidence type="ECO:0000313" key="1">
    <source>
        <dbReference type="EMBL" id="EIA08780.1"/>
    </source>
</evidence>
<evidence type="ECO:0000313" key="2">
    <source>
        <dbReference type="Proteomes" id="UP000005566"/>
    </source>
</evidence>
<dbReference type="EMBL" id="AHKF01000018">
    <property type="protein sequence ID" value="EIA08780.1"/>
    <property type="molecule type" value="Genomic_DNA"/>
</dbReference>
<reference evidence="1 2" key="1">
    <citation type="journal article" date="2014" name="Acta Crystallogr. D">
        <title>Structure-based characterization and antifreeze properties of a hyperactive ice-binding protein from the Antarctic bacterium Flavobacterium frigoris PS1.</title>
        <authorList>
            <person name="Do H."/>
            <person name="Kim S.J."/>
            <person name="Kim H.J."/>
            <person name="Lee J.H."/>
        </authorList>
    </citation>
    <scope>NUCLEOTIDE SEQUENCE [LARGE SCALE GENOMIC DNA]</scope>
    <source>
        <strain evidence="1 2">PS1</strain>
    </source>
</reference>
<gene>
    <name evidence="1" type="ORF">HJ01_02502</name>
</gene>
<protein>
    <submittedName>
        <fullName evidence="1">Uncharacterized protein</fullName>
    </submittedName>
</protein>
<dbReference type="PATRIC" id="fig|1086011.3.peg.2450"/>
<organism evidence="1 2">
    <name type="scientific">Flavobacterium frigoris (strain PS1)</name>
    <dbReference type="NCBI Taxonomy" id="1086011"/>
    <lineage>
        <taxon>Bacteria</taxon>
        <taxon>Pseudomonadati</taxon>
        <taxon>Bacteroidota</taxon>
        <taxon>Flavobacteriia</taxon>
        <taxon>Flavobacteriales</taxon>
        <taxon>Flavobacteriaceae</taxon>
        <taxon>Flavobacterium</taxon>
    </lineage>
</organism>
<proteinExistence type="predicted"/>
<sequence length="38" mass="4201">MGSYSIQVDGAKFLVWTAMDSTKTDYLVTVELTLLLCS</sequence>